<sequence length="296" mass="32640">MRDDQPGVPPPPSVSRSHETTFDTDGDAAREPHHLFHLRLTPDTDRLSHAQRSAEATDRERGESDRALYDRLSAAGFKGMAWDLFADALAAYALPIIMNWLYTGEIFSRCAAKGRPVKSRVPGDLAALRGDRDEREELACEAVARGLRTFREYALIKGKWNPEGGASLKTFFVGAVLMEFGGVFERWAGERSRRPPIAAGGHEDLADLRTPEPEQPEVKAASRDFIDRALADIEDATTRTAAFLVIHDYSNKEIGEHLNMSAGAVAMRLSRLRRQRATGPAAASDDADGTIRREGK</sequence>
<dbReference type="Proteomes" id="UP001206483">
    <property type="component" value="Unassembled WGS sequence"/>
</dbReference>
<feature type="region of interest" description="Disordered" evidence="1">
    <location>
        <begin position="194"/>
        <end position="217"/>
    </location>
</feature>
<feature type="compositionally biased region" description="Basic and acidic residues" evidence="1">
    <location>
        <begin position="55"/>
        <end position="65"/>
    </location>
</feature>
<feature type="compositionally biased region" description="Basic and acidic residues" evidence="1">
    <location>
        <begin position="201"/>
        <end position="217"/>
    </location>
</feature>
<evidence type="ECO:0000256" key="1">
    <source>
        <dbReference type="SAM" id="MobiDB-lite"/>
    </source>
</evidence>
<evidence type="ECO:0000313" key="3">
    <source>
        <dbReference type="Proteomes" id="UP001206483"/>
    </source>
</evidence>
<gene>
    <name evidence="2" type="ORF">FHR36_006197</name>
</gene>
<dbReference type="InterPro" id="IPR013324">
    <property type="entry name" value="RNA_pol_sigma_r3/r4-like"/>
</dbReference>
<feature type="compositionally biased region" description="Basic and acidic residues" evidence="1">
    <location>
        <begin position="16"/>
        <end position="48"/>
    </location>
</feature>
<dbReference type="InterPro" id="IPR036388">
    <property type="entry name" value="WH-like_DNA-bd_sf"/>
</dbReference>
<keyword evidence="2" id="KW-0240">DNA-directed RNA polymerase</keyword>
<dbReference type="RefSeq" id="WP_253802534.1">
    <property type="nucleotide sequence ID" value="NZ_BAAAUB010000064.1"/>
</dbReference>
<accession>A0ABT1J8G7</accession>
<reference evidence="2 3" key="1">
    <citation type="submission" date="2022-06" db="EMBL/GenBank/DDBJ databases">
        <title>Sequencing the genomes of 1000 actinobacteria strains.</title>
        <authorList>
            <person name="Klenk H.-P."/>
        </authorList>
    </citation>
    <scope>NUCLEOTIDE SEQUENCE [LARGE SCALE GENOMIC DNA]</scope>
    <source>
        <strain evidence="2 3">DSM 41656</strain>
    </source>
</reference>
<proteinExistence type="predicted"/>
<dbReference type="SUPFAM" id="SSF88659">
    <property type="entry name" value="Sigma3 and sigma4 domains of RNA polymerase sigma factors"/>
    <property type="match status" value="1"/>
</dbReference>
<organism evidence="2 3">
    <name type="scientific">Kitasatospora paracochleata</name>
    <dbReference type="NCBI Taxonomy" id="58354"/>
    <lineage>
        <taxon>Bacteria</taxon>
        <taxon>Bacillati</taxon>
        <taxon>Actinomycetota</taxon>
        <taxon>Actinomycetes</taxon>
        <taxon>Kitasatosporales</taxon>
        <taxon>Streptomycetaceae</taxon>
        <taxon>Kitasatospora</taxon>
    </lineage>
</organism>
<comment type="caution">
    <text evidence="2">The sequence shown here is derived from an EMBL/GenBank/DDBJ whole genome shotgun (WGS) entry which is preliminary data.</text>
</comment>
<dbReference type="EMBL" id="JAMZDX010000006">
    <property type="protein sequence ID" value="MCP2313016.1"/>
    <property type="molecule type" value="Genomic_DNA"/>
</dbReference>
<name>A0ABT1J8G7_9ACTN</name>
<dbReference type="GO" id="GO:0000428">
    <property type="term" value="C:DNA-directed RNA polymerase complex"/>
    <property type="evidence" value="ECO:0007669"/>
    <property type="project" value="UniProtKB-KW"/>
</dbReference>
<protein>
    <submittedName>
        <fullName evidence="2">DNA-directed RNA polymerase specialized sigma24 family protein</fullName>
    </submittedName>
</protein>
<evidence type="ECO:0000313" key="2">
    <source>
        <dbReference type="EMBL" id="MCP2313016.1"/>
    </source>
</evidence>
<feature type="region of interest" description="Disordered" evidence="1">
    <location>
        <begin position="1"/>
        <end position="65"/>
    </location>
</feature>
<dbReference type="Gene3D" id="1.10.10.10">
    <property type="entry name" value="Winged helix-like DNA-binding domain superfamily/Winged helix DNA-binding domain"/>
    <property type="match status" value="1"/>
</dbReference>
<keyword evidence="3" id="KW-1185">Reference proteome</keyword>
<feature type="region of interest" description="Disordered" evidence="1">
    <location>
        <begin position="276"/>
        <end position="296"/>
    </location>
</feature>
<keyword evidence="2" id="KW-0804">Transcription</keyword>